<dbReference type="AlphaFoldDB" id="A0A429XVL3"/>
<reference evidence="2" key="1">
    <citation type="submission" date="2018-12" db="EMBL/GenBank/DDBJ databases">
        <authorList>
            <person name="Sun L."/>
            <person name="Chen Z."/>
        </authorList>
    </citation>
    <scope>NUCLEOTIDE SEQUENCE [LARGE SCALE GENOMIC DNA]</scope>
    <source>
        <strain evidence="2">3-2-2</strain>
    </source>
</reference>
<proteinExistence type="predicted"/>
<protein>
    <submittedName>
        <fullName evidence="2">Uncharacterized protein</fullName>
    </submittedName>
</protein>
<name>A0A429XVL3_9BACI</name>
<comment type="caution">
    <text evidence="2">The sequence shown here is derived from an EMBL/GenBank/DDBJ whole genome shotgun (WGS) entry which is preliminary data.</text>
</comment>
<evidence type="ECO:0000256" key="1">
    <source>
        <dbReference type="SAM" id="MobiDB-lite"/>
    </source>
</evidence>
<evidence type="ECO:0000313" key="2">
    <source>
        <dbReference type="EMBL" id="RST72287.1"/>
    </source>
</evidence>
<feature type="region of interest" description="Disordered" evidence="1">
    <location>
        <begin position="1"/>
        <end position="23"/>
    </location>
</feature>
<dbReference type="EMBL" id="QYTV02000009">
    <property type="protein sequence ID" value="RST72287.1"/>
    <property type="molecule type" value="Genomic_DNA"/>
</dbReference>
<sequence>MLLFSACDRQDASPNLPEPSPFQALADTNSGVTLGLEQQEYHAPVQMMNMKIENASVHLFSYGNFLRL</sequence>
<dbReference type="Proteomes" id="UP000287156">
    <property type="component" value="Unassembled WGS sequence"/>
</dbReference>
<organism evidence="2 3">
    <name type="scientific">Siminovitchia acidinfaciens</name>
    <dbReference type="NCBI Taxonomy" id="2321395"/>
    <lineage>
        <taxon>Bacteria</taxon>
        <taxon>Bacillati</taxon>
        <taxon>Bacillota</taxon>
        <taxon>Bacilli</taxon>
        <taxon>Bacillales</taxon>
        <taxon>Bacillaceae</taxon>
        <taxon>Siminovitchia</taxon>
    </lineage>
</organism>
<gene>
    <name evidence="2" type="ORF">D4T97_016765</name>
</gene>
<keyword evidence="3" id="KW-1185">Reference proteome</keyword>
<accession>A0A429XVL3</accession>
<evidence type="ECO:0000313" key="3">
    <source>
        <dbReference type="Proteomes" id="UP000287156"/>
    </source>
</evidence>